<dbReference type="SUPFAM" id="SSF56047">
    <property type="entry name" value="Ribosomal protein S8"/>
    <property type="match status" value="1"/>
</dbReference>
<dbReference type="NCBIfam" id="NF001109">
    <property type="entry name" value="PRK00136.1"/>
    <property type="match status" value="1"/>
</dbReference>
<dbReference type="Proteomes" id="UP000218767">
    <property type="component" value="Unassembled WGS sequence"/>
</dbReference>
<dbReference type="FunFam" id="3.30.1370.30:FF:000002">
    <property type="entry name" value="30S ribosomal protein S8"/>
    <property type="match status" value="1"/>
</dbReference>
<keyword evidence="3 8" id="KW-0694">RNA-binding</keyword>
<evidence type="ECO:0000256" key="5">
    <source>
        <dbReference type="ARBA" id="ARBA00023274"/>
    </source>
</evidence>
<dbReference type="GO" id="GO:0006412">
    <property type="term" value="P:translation"/>
    <property type="evidence" value="ECO:0007669"/>
    <property type="project" value="UniProtKB-UniRule"/>
</dbReference>
<evidence type="ECO:0000256" key="6">
    <source>
        <dbReference type="ARBA" id="ARBA00035258"/>
    </source>
</evidence>
<comment type="function">
    <text evidence="8">One of the primary rRNA binding proteins, it binds directly to 16S rRNA central domain where it helps coordinate assembly of the platform of the 30S subunit.</text>
</comment>
<protein>
    <recommendedName>
        <fullName evidence="6 8">Small ribosomal subunit protein uS8</fullName>
    </recommendedName>
</protein>
<keyword evidence="5 8" id="KW-0687">Ribonucleoprotein</keyword>
<dbReference type="PANTHER" id="PTHR11758">
    <property type="entry name" value="40S RIBOSOMAL PROTEIN S15A"/>
    <property type="match status" value="1"/>
</dbReference>
<evidence type="ECO:0000256" key="1">
    <source>
        <dbReference type="ARBA" id="ARBA00006471"/>
    </source>
</evidence>
<comment type="subunit">
    <text evidence="7 8">Part of the 30S ribosomal subunit. Contacts proteins S5 and S12.</text>
</comment>
<dbReference type="GO" id="GO:0003735">
    <property type="term" value="F:structural constituent of ribosome"/>
    <property type="evidence" value="ECO:0007669"/>
    <property type="project" value="InterPro"/>
</dbReference>
<dbReference type="GO" id="GO:1990904">
    <property type="term" value="C:ribonucleoprotein complex"/>
    <property type="evidence" value="ECO:0007669"/>
    <property type="project" value="UniProtKB-KW"/>
</dbReference>
<evidence type="ECO:0000256" key="3">
    <source>
        <dbReference type="ARBA" id="ARBA00022884"/>
    </source>
</evidence>
<comment type="similarity">
    <text evidence="1 8">Belongs to the universal ribosomal protein uS8 family.</text>
</comment>
<dbReference type="GO" id="GO:0019843">
    <property type="term" value="F:rRNA binding"/>
    <property type="evidence" value="ECO:0007669"/>
    <property type="project" value="UniProtKB-UniRule"/>
</dbReference>
<evidence type="ECO:0000256" key="8">
    <source>
        <dbReference type="HAMAP-Rule" id="MF_01302"/>
    </source>
</evidence>
<proteinExistence type="inferred from homology"/>
<dbReference type="Gene3D" id="3.30.1370.30">
    <property type="match status" value="1"/>
</dbReference>
<name>A0A2A4XIF6_9GAMM</name>
<gene>
    <name evidence="8" type="primary">rpsH</name>
    <name evidence="9" type="ORF">COB20_00265</name>
</gene>
<evidence type="ECO:0000313" key="9">
    <source>
        <dbReference type="EMBL" id="PCI82452.1"/>
    </source>
</evidence>
<organism evidence="9 10">
    <name type="scientific">SAR86 cluster bacterium</name>
    <dbReference type="NCBI Taxonomy" id="2030880"/>
    <lineage>
        <taxon>Bacteria</taxon>
        <taxon>Pseudomonadati</taxon>
        <taxon>Pseudomonadota</taxon>
        <taxon>Gammaproteobacteria</taxon>
        <taxon>SAR86 cluster</taxon>
    </lineage>
</organism>
<evidence type="ECO:0000313" key="10">
    <source>
        <dbReference type="Proteomes" id="UP000218767"/>
    </source>
</evidence>
<dbReference type="Gene3D" id="3.30.1490.10">
    <property type="match status" value="1"/>
</dbReference>
<keyword evidence="2 8" id="KW-0699">rRNA-binding</keyword>
<dbReference type="Pfam" id="PF00410">
    <property type="entry name" value="Ribosomal_S8"/>
    <property type="match status" value="1"/>
</dbReference>
<evidence type="ECO:0000256" key="4">
    <source>
        <dbReference type="ARBA" id="ARBA00022980"/>
    </source>
</evidence>
<dbReference type="GO" id="GO:0005840">
    <property type="term" value="C:ribosome"/>
    <property type="evidence" value="ECO:0007669"/>
    <property type="project" value="UniProtKB-KW"/>
</dbReference>
<dbReference type="InterPro" id="IPR000630">
    <property type="entry name" value="Ribosomal_uS8"/>
</dbReference>
<sequence length="131" mass="14157">MSMSDPIADLLTRIRNAQMAKLPTVGMPSSKMKVAIAKVLQDEGYIAGYQVDENGGKPNLNIDLKYFQGKPVIEEIKRASRPGLRSYKGKEDLPKVRAGLGISIMSTNKGLMTETQARAAGLGGEVLCTVF</sequence>
<keyword evidence="4 8" id="KW-0689">Ribosomal protein</keyword>
<dbReference type="FunFam" id="3.30.1490.10:FF:000001">
    <property type="entry name" value="30S ribosomal protein S8"/>
    <property type="match status" value="1"/>
</dbReference>
<dbReference type="HAMAP" id="MF_01302_B">
    <property type="entry name" value="Ribosomal_uS8_B"/>
    <property type="match status" value="1"/>
</dbReference>
<dbReference type="EMBL" id="NVUL01000001">
    <property type="protein sequence ID" value="PCI82452.1"/>
    <property type="molecule type" value="Genomic_DNA"/>
</dbReference>
<evidence type="ECO:0000256" key="7">
    <source>
        <dbReference type="ARBA" id="ARBA00046740"/>
    </source>
</evidence>
<dbReference type="AlphaFoldDB" id="A0A2A4XIF6"/>
<dbReference type="InterPro" id="IPR035987">
    <property type="entry name" value="Ribosomal_uS8_sf"/>
</dbReference>
<comment type="caution">
    <text evidence="9">The sequence shown here is derived from an EMBL/GenBank/DDBJ whole genome shotgun (WGS) entry which is preliminary data.</text>
</comment>
<dbReference type="GO" id="GO:0005737">
    <property type="term" value="C:cytoplasm"/>
    <property type="evidence" value="ECO:0007669"/>
    <property type="project" value="UniProtKB-ARBA"/>
</dbReference>
<reference evidence="10" key="1">
    <citation type="submission" date="2017-08" db="EMBL/GenBank/DDBJ databases">
        <title>A dynamic microbial community with high functional redundancy inhabits the cold, oxic subseafloor aquifer.</title>
        <authorList>
            <person name="Tully B.J."/>
            <person name="Wheat C.G."/>
            <person name="Glazer B.T."/>
            <person name="Huber J.A."/>
        </authorList>
    </citation>
    <scope>NUCLEOTIDE SEQUENCE [LARGE SCALE GENOMIC DNA]</scope>
</reference>
<evidence type="ECO:0000256" key="2">
    <source>
        <dbReference type="ARBA" id="ARBA00022730"/>
    </source>
</evidence>
<accession>A0A2A4XIF6</accession>